<gene>
    <name evidence="3" type="ORF">Agabi119p4_6601</name>
</gene>
<evidence type="ECO:0008006" key="5">
    <source>
        <dbReference type="Google" id="ProtNLM"/>
    </source>
</evidence>
<organism evidence="3 4">
    <name type="scientific">Agaricus bisporus var. burnettii</name>
    <dbReference type="NCBI Taxonomy" id="192524"/>
    <lineage>
        <taxon>Eukaryota</taxon>
        <taxon>Fungi</taxon>
        <taxon>Dikarya</taxon>
        <taxon>Basidiomycota</taxon>
        <taxon>Agaricomycotina</taxon>
        <taxon>Agaricomycetes</taxon>
        <taxon>Agaricomycetidae</taxon>
        <taxon>Agaricales</taxon>
        <taxon>Agaricineae</taxon>
        <taxon>Agaricaceae</taxon>
        <taxon>Agaricus</taxon>
    </lineage>
</organism>
<evidence type="ECO:0000313" key="3">
    <source>
        <dbReference type="EMBL" id="KAF7770627.1"/>
    </source>
</evidence>
<dbReference type="EMBL" id="JABXXO010000009">
    <property type="protein sequence ID" value="KAF7770627.1"/>
    <property type="molecule type" value="Genomic_DNA"/>
</dbReference>
<dbReference type="GO" id="GO:0032264">
    <property type="term" value="P:IMP salvage"/>
    <property type="evidence" value="ECO:0007669"/>
    <property type="project" value="TreeGrafter"/>
</dbReference>
<reference evidence="3 4" key="1">
    <citation type="journal article" name="Sci. Rep.">
        <title>Telomere-to-telomere assembled and centromere annotated genomes of the two main subspecies of the button mushroom Agaricus bisporus reveal especially polymorphic chromosome ends.</title>
        <authorList>
            <person name="Sonnenberg A.S.M."/>
            <person name="Sedaghat-Telgerd N."/>
            <person name="Lavrijssen B."/>
            <person name="Ohm R.A."/>
            <person name="Hendrickx P.M."/>
            <person name="Scholtmeijer K."/>
            <person name="Baars J.J.P."/>
            <person name="van Peer A."/>
        </authorList>
    </citation>
    <scope>NUCLEOTIDE SEQUENCE [LARGE SCALE GENOMIC DNA]</scope>
    <source>
        <strain evidence="3 4">H119_p4</strain>
    </source>
</reference>
<accession>A0A8H7CDC4</accession>
<dbReference type="GO" id="GO:0032263">
    <property type="term" value="P:GMP salvage"/>
    <property type="evidence" value="ECO:0007669"/>
    <property type="project" value="TreeGrafter"/>
</dbReference>
<dbReference type="AlphaFoldDB" id="A0A8H7CDC4"/>
<dbReference type="SUPFAM" id="SSF53271">
    <property type="entry name" value="PRTase-like"/>
    <property type="match status" value="1"/>
</dbReference>
<evidence type="ECO:0000313" key="4">
    <source>
        <dbReference type="Proteomes" id="UP000629468"/>
    </source>
</evidence>
<protein>
    <recommendedName>
        <fullName evidence="5">Phosphoribosyltransferase domain-containing protein</fullName>
    </recommendedName>
</protein>
<keyword evidence="1" id="KW-0328">Glycosyltransferase</keyword>
<proteinExistence type="predicted"/>
<evidence type="ECO:0000256" key="2">
    <source>
        <dbReference type="ARBA" id="ARBA00022679"/>
    </source>
</evidence>
<dbReference type="Gene3D" id="3.40.50.2020">
    <property type="match status" value="1"/>
</dbReference>
<keyword evidence="2" id="KW-0808">Transferase</keyword>
<dbReference type="PANTHER" id="PTHR43363">
    <property type="entry name" value="HYPOXANTHINE PHOSPHORIBOSYLTRANSFERASE"/>
    <property type="match status" value="1"/>
</dbReference>
<evidence type="ECO:0000256" key="1">
    <source>
        <dbReference type="ARBA" id="ARBA00022676"/>
    </source>
</evidence>
<dbReference type="InterPro" id="IPR029057">
    <property type="entry name" value="PRTase-like"/>
</dbReference>
<name>A0A8H7CDC4_AGABI</name>
<comment type="caution">
    <text evidence="3">The sequence shown here is derived from an EMBL/GenBank/DDBJ whole genome shotgun (WGS) entry which is preliminary data.</text>
</comment>
<sequence>MAEIKHVYVTYNDIHNIIRNACPKIAADFNPDLMIAIGGGGYFPARVMRTFLRGSTDNKTLRIQAIGLSLYEPLEGTTAEQIGREVIRTQWLGPNAGKLLLGKRNLIVDEVDDSRTTLSYALSELQKDVEEEILNHPESEREALRKATKFAIFVVHNKVTRPKMAGIPAGVLYFAGAEVDDVWVEYPWEASDIEAHDQLAAADRASLVR</sequence>
<dbReference type="GO" id="GO:0005737">
    <property type="term" value="C:cytoplasm"/>
    <property type="evidence" value="ECO:0007669"/>
    <property type="project" value="TreeGrafter"/>
</dbReference>
<dbReference type="GO" id="GO:0004422">
    <property type="term" value="F:hypoxanthine phosphoribosyltransferase activity"/>
    <property type="evidence" value="ECO:0007669"/>
    <property type="project" value="TreeGrafter"/>
</dbReference>
<dbReference type="Proteomes" id="UP000629468">
    <property type="component" value="Unassembled WGS sequence"/>
</dbReference>
<dbReference type="GO" id="GO:0046100">
    <property type="term" value="P:hypoxanthine metabolic process"/>
    <property type="evidence" value="ECO:0007669"/>
    <property type="project" value="TreeGrafter"/>
</dbReference>
<dbReference type="GO" id="GO:0032265">
    <property type="term" value="P:XMP salvage"/>
    <property type="evidence" value="ECO:0007669"/>
    <property type="project" value="TreeGrafter"/>
</dbReference>
<dbReference type="PANTHER" id="PTHR43363:SF1">
    <property type="entry name" value="HYPOXANTHINE-GUANINE PHOSPHORIBOSYLTRANSFERASE"/>
    <property type="match status" value="1"/>
</dbReference>